<dbReference type="EMBL" id="MU276435">
    <property type="protein sequence ID" value="KAI0038694.1"/>
    <property type="molecule type" value="Genomic_DNA"/>
</dbReference>
<reference evidence="1" key="2">
    <citation type="journal article" date="2022" name="New Phytol.">
        <title>Evolutionary transition to the ectomycorrhizal habit in the genomes of a hyperdiverse lineage of mushroom-forming fungi.</title>
        <authorList>
            <person name="Looney B."/>
            <person name="Miyauchi S."/>
            <person name="Morin E."/>
            <person name="Drula E."/>
            <person name="Courty P.E."/>
            <person name="Kohler A."/>
            <person name="Kuo A."/>
            <person name="LaButti K."/>
            <person name="Pangilinan J."/>
            <person name="Lipzen A."/>
            <person name="Riley R."/>
            <person name="Andreopoulos W."/>
            <person name="He G."/>
            <person name="Johnson J."/>
            <person name="Nolan M."/>
            <person name="Tritt A."/>
            <person name="Barry K.W."/>
            <person name="Grigoriev I.V."/>
            <person name="Nagy L.G."/>
            <person name="Hibbett D."/>
            <person name="Henrissat B."/>
            <person name="Matheny P.B."/>
            <person name="Labbe J."/>
            <person name="Martin F.M."/>
        </authorList>
    </citation>
    <scope>NUCLEOTIDE SEQUENCE</scope>
    <source>
        <strain evidence="1">FP105234-sp</strain>
    </source>
</reference>
<reference evidence="1" key="1">
    <citation type="submission" date="2021-02" db="EMBL/GenBank/DDBJ databases">
        <authorList>
            <consortium name="DOE Joint Genome Institute"/>
            <person name="Ahrendt S."/>
            <person name="Looney B.P."/>
            <person name="Miyauchi S."/>
            <person name="Morin E."/>
            <person name="Drula E."/>
            <person name="Courty P.E."/>
            <person name="Chicoki N."/>
            <person name="Fauchery L."/>
            <person name="Kohler A."/>
            <person name="Kuo A."/>
            <person name="Labutti K."/>
            <person name="Pangilinan J."/>
            <person name="Lipzen A."/>
            <person name="Riley R."/>
            <person name="Andreopoulos W."/>
            <person name="He G."/>
            <person name="Johnson J."/>
            <person name="Barry K.W."/>
            <person name="Grigoriev I.V."/>
            <person name="Nagy L."/>
            <person name="Hibbett D."/>
            <person name="Henrissat B."/>
            <person name="Matheny P.B."/>
            <person name="Labbe J."/>
            <person name="Martin F."/>
        </authorList>
    </citation>
    <scope>NUCLEOTIDE SEQUENCE</scope>
    <source>
        <strain evidence="1">FP105234-sp</strain>
    </source>
</reference>
<keyword evidence="2" id="KW-1185">Reference proteome</keyword>
<name>A0ACB8R3K6_9AGAM</name>
<proteinExistence type="predicted"/>
<evidence type="ECO:0000313" key="1">
    <source>
        <dbReference type="EMBL" id="KAI0038694.1"/>
    </source>
</evidence>
<dbReference type="Proteomes" id="UP000814033">
    <property type="component" value="Unassembled WGS sequence"/>
</dbReference>
<organism evidence="1 2">
    <name type="scientific">Auriscalpium vulgare</name>
    <dbReference type="NCBI Taxonomy" id="40419"/>
    <lineage>
        <taxon>Eukaryota</taxon>
        <taxon>Fungi</taxon>
        <taxon>Dikarya</taxon>
        <taxon>Basidiomycota</taxon>
        <taxon>Agaricomycotina</taxon>
        <taxon>Agaricomycetes</taxon>
        <taxon>Russulales</taxon>
        <taxon>Auriscalpiaceae</taxon>
        <taxon>Auriscalpium</taxon>
    </lineage>
</organism>
<evidence type="ECO:0000313" key="2">
    <source>
        <dbReference type="Proteomes" id="UP000814033"/>
    </source>
</evidence>
<accession>A0ACB8R3K6</accession>
<gene>
    <name evidence="1" type="ORF">FA95DRAFT_1600044</name>
</gene>
<sequence length="328" mass="36124">MNNEESQNEALKKRKRTSEAKQGPTNKSNDARPSYRKAYKSAEFVHDSDLSDVEPAPSTSKPAVATNVETTEVVTKPTSPPPPRPKVAPRSSDTSAQPRKSTSRKQYKSAEIVESDSDVDGPRTASSSKNPEPEEPSAEAPVENEEVHESEPEPESEVEAPPKKRGRGKGKTVKEKAAAKPKRAKKVVPELSKDEETLKRLKSFVTACGVRKMWSKEFQGLDTPQQQIKRLRAILTSLGMTGRMSLEQAKAIKEKRELAKELEDVQKFGDAVSTGRPFRTQRTAHAEQPGGAEEEGEESDVPAAVPPKAKRNARQSIMAFLETQSEEE</sequence>
<comment type="caution">
    <text evidence="1">The sequence shown here is derived from an EMBL/GenBank/DDBJ whole genome shotgun (WGS) entry which is preliminary data.</text>
</comment>
<protein>
    <submittedName>
        <fullName evidence="1">Uncharacterized protein</fullName>
    </submittedName>
</protein>